<dbReference type="PRINTS" id="PR00111">
    <property type="entry name" value="ABHYDROLASE"/>
</dbReference>
<dbReference type="InterPro" id="IPR029058">
    <property type="entry name" value="AB_hydrolase_fold"/>
</dbReference>
<proteinExistence type="predicted"/>
<accession>A0A1E7DTM5</accession>
<evidence type="ECO:0000259" key="2">
    <source>
        <dbReference type="Pfam" id="PF00561"/>
    </source>
</evidence>
<feature type="domain" description="AB hydrolase-1" evidence="2">
    <location>
        <begin position="21"/>
        <end position="252"/>
    </location>
</feature>
<dbReference type="GO" id="GO:0016020">
    <property type="term" value="C:membrane"/>
    <property type="evidence" value="ECO:0007669"/>
    <property type="project" value="TreeGrafter"/>
</dbReference>
<dbReference type="InterPro" id="IPR000073">
    <property type="entry name" value="AB_hydrolase_1"/>
</dbReference>
<dbReference type="InterPro" id="IPR000639">
    <property type="entry name" value="Epox_hydrolase-like"/>
</dbReference>
<organism evidence="3 4">
    <name type="scientific">Domibacillus iocasae</name>
    <dbReference type="NCBI Taxonomy" id="1714016"/>
    <lineage>
        <taxon>Bacteria</taxon>
        <taxon>Bacillati</taxon>
        <taxon>Bacillota</taxon>
        <taxon>Bacilli</taxon>
        <taxon>Bacillales</taxon>
        <taxon>Bacillaceae</taxon>
        <taxon>Domibacillus</taxon>
    </lineage>
</organism>
<dbReference type="PANTHER" id="PTHR43798:SF31">
    <property type="entry name" value="AB HYDROLASE SUPERFAMILY PROTEIN YCLE"/>
    <property type="match status" value="1"/>
</dbReference>
<dbReference type="PRINTS" id="PR00412">
    <property type="entry name" value="EPOXHYDRLASE"/>
</dbReference>
<dbReference type="EMBL" id="MAMP01000002">
    <property type="protein sequence ID" value="OES46433.1"/>
    <property type="molecule type" value="Genomic_DNA"/>
</dbReference>
<reference evidence="3 4" key="1">
    <citation type="submission" date="2016-06" db="EMBL/GenBank/DDBJ databases">
        <title>Domibacillus iocasae genome sequencing.</title>
        <authorList>
            <person name="Verma A."/>
            <person name="Pal Y."/>
            <person name="Ojha A.K."/>
            <person name="Krishnamurthi S."/>
        </authorList>
    </citation>
    <scope>NUCLEOTIDE SEQUENCE [LARGE SCALE GENOMIC DNA]</scope>
    <source>
        <strain evidence="3 4">DSM 29979</strain>
    </source>
</reference>
<keyword evidence="4" id="KW-1185">Reference proteome</keyword>
<dbReference type="GO" id="GO:0016787">
    <property type="term" value="F:hydrolase activity"/>
    <property type="evidence" value="ECO:0007669"/>
    <property type="project" value="UniProtKB-KW"/>
</dbReference>
<protein>
    <submittedName>
        <fullName evidence="3">Alpha/beta hydrolase</fullName>
    </submittedName>
</protein>
<dbReference type="PANTHER" id="PTHR43798">
    <property type="entry name" value="MONOACYLGLYCEROL LIPASE"/>
    <property type="match status" value="1"/>
</dbReference>
<sequence length="266" mass="29394">MFIETAKGVNLFVNDVGAGTPVIFLHGWPVNNNMFEYQLNTLPAEGIRYIGVDMRGYGQSDKPWDGYDYDTMADDVKAIIDELGVKDAVLVGFSMGGAIAIRYMARHNGHGIAKLVLAGAAAPVFTQRNDYPYGLTKQEVNDIIDSACKDRPAMLENFGGMFYSSKPSNPFNQWFMSLGLQAGGHSTIKSAVALRDEDLRGDLDKVLVPTVIFHGKNDKVCPYEFAGEMNKGIANSRIVPFQNSGHGSFYDEREKFNQELLVFLKS</sequence>
<dbReference type="STRING" id="1714016.BA724_14460"/>
<dbReference type="InterPro" id="IPR050266">
    <property type="entry name" value="AB_hydrolase_sf"/>
</dbReference>
<dbReference type="Pfam" id="PF00561">
    <property type="entry name" value="Abhydrolase_1"/>
    <property type="match status" value="1"/>
</dbReference>
<comment type="caution">
    <text evidence="3">The sequence shown here is derived from an EMBL/GenBank/DDBJ whole genome shotgun (WGS) entry which is preliminary data.</text>
</comment>
<name>A0A1E7DTM5_9BACI</name>
<evidence type="ECO:0000313" key="3">
    <source>
        <dbReference type="EMBL" id="OES46433.1"/>
    </source>
</evidence>
<dbReference type="OrthoDB" id="9773293at2"/>
<keyword evidence="1 3" id="KW-0378">Hydrolase</keyword>
<dbReference type="SUPFAM" id="SSF53474">
    <property type="entry name" value="alpha/beta-Hydrolases"/>
    <property type="match status" value="1"/>
</dbReference>
<dbReference type="Gene3D" id="3.40.50.1820">
    <property type="entry name" value="alpha/beta hydrolase"/>
    <property type="match status" value="1"/>
</dbReference>
<dbReference type="Proteomes" id="UP000095658">
    <property type="component" value="Unassembled WGS sequence"/>
</dbReference>
<evidence type="ECO:0000313" key="4">
    <source>
        <dbReference type="Proteomes" id="UP000095658"/>
    </source>
</evidence>
<gene>
    <name evidence="3" type="ORF">BA724_14460</name>
</gene>
<evidence type="ECO:0000256" key="1">
    <source>
        <dbReference type="ARBA" id="ARBA00022801"/>
    </source>
</evidence>
<dbReference type="RefSeq" id="WP_069936971.1">
    <property type="nucleotide sequence ID" value="NZ_MAMP01000002.1"/>
</dbReference>
<dbReference type="AlphaFoldDB" id="A0A1E7DTM5"/>